<name>A0ABT5J1A9_9NEIS</name>
<dbReference type="Proteomes" id="UP001219956">
    <property type="component" value="Unassembled WGS sequence"/>
</dbReference>
<keyword evidence="3" id="KW-1185">Reference proteome</keyword>
<evidence type="ECO:0000256" key="1">
    <source>
        <dbReference type="SAM" id="MobiDB-lite"/>
    </source>
</evidence>
<feature type="compositionally biased region" description="Basic and acidic residues" evidence="1">
    <location>
        <begin position="75"/>
        <end position="88"/>
    </location>
</feature>
<protein>
    <submittedName>
        <fullName evidence="2">Uncharacterized protein</fullName>
    </submittedName>
</protein>
<feature type="region of interest" description="Disordered" evidence="1">
    <location>
        <begin position="59"/>
        <end position="88"/>
    </location>
</feature>
<evidence type="ECO:0000313" key="2">
    <source>
        <dbReference type="EMBL" id="MDC7718632.1"/>
    </source>
</evidence>
<reference evidence="2 3" key="1">
    <citation type="submission" date="2023-01" db="EMBL/GenBank/DDBJ databases">
        <title>Novel species of the genus Vogesella isolated from rivers.</title>
        <authorList>
            <person name="Lu H."/>
        </authorList>
    </citation>
    <scope>NUCLEOTIDE SEQUENCE [LARGE SCALE GENOMIC DNA]</scope>
    <source>
        <strain evidence="2 3">DC21W</strain>
    </source>
</reference>
<accession>A0ABT5J1A9</accession>
<gene>
    <name evidence="2" type="ORF">PQU95_15600</name>
</gene>
<dbReference type="RefSeq" id="WP_272752871.1">
    <property type="nucleotide sequence ID" value="NZ_JAQQLF010000023.1"/>
</dbReference>
<feature type="compositionally biased region" description="Polar residues" evidence="1">
    <location>
        <begin position="65"/>
        <end position="74"/>
    </location>
</feature>
<sequence>MLVLDLSKDHSKLSHMGTWCTTRCGDHLGDETERGVLIVKIPGRRDTLSTATVVAKRKNAKHVTAPSNSAVQEQEQVKKNDIESYWKN</sequence>
<comment type="caution">
    <text evidence="2">The sequence shown here is derived from an EMBL/GenBank/DDBJ whole genome shotgun (WGS) entry which is preliminary data.</text>
</comment>
<proteinExistence type="predicted"/>
<organism evidence="2 3">
    <name type="scientific">Vogesella aquatica</name>
    <dbReference type="NCBI Taxonomy" id="2984206"/>
    <lineage>
        <taxon>Bacteria</taxon>
        <taxon>Pseudomonadati</taxon>
        <taxon>Pseudomonadota</taxon>
        <taxon>Betaproteobacteria</taxon>
        <taxon>Neisseriales</taxon>
        <taxon>Chromobacteriaceae</taxon>
        <taxon>Vogesella</taxon>
    </lineage>
</organism>
<dbReference type="EMBL" id="JAQQLF010000023">
    <property type="protein sequence ID" value="MDC7718632.1"/>
    <property type="molecule type" value="Genomic_DNA"/>
</dbReference>
<evidence type="ECO:0000313" key="3">
    <source>
        <dbReference type="Proteomes" id="UP001219956"/>
    </source>
</evidence>